<protein>
    <submittedName>
        <fullName evidence="1">Uncharacterized protein</fullName>
    </submittedName>
</protein>
<sequence>MFMCGYLILTHLWRGRTGDRDVKDCACVCGGGELATLAKSSGTWLR</sequence>
<reference evidence="1" key="1">
    <citation type="submission" date="2014-11" db="EMBL/GenBank/DDBJ databases">
        <authorList>
            <person name="Amaro Gonzalez C."/>
        </authorList>
    </citation>
    <scope>NUCLEOTIDE SEQUENCE</scope>
</reference>
<accession>A0A0E9UGH3</accession>
<reference evidence="1" key="2">
    <citation type="journal article" date="2015" name="Fish Shellfish Immunol.">
        <title>Early steps in the European eel (Anguilla anguilla)-Vibrio vulnificus interaction in the gills: Role of the RtxA13 toxin.</title>
        <authorList>
            <person name="Callol A."/>
            <person name="Pajuelo D."/>
            <person name="Ebbesson L."/>
            <person name="Teles M."/>
            <person name="MacKenzie S."/>
            <person name="Amaro C."/>
        </authorList>
    </citation>
    <scope>NUCLEOTIDE SEQUENCE</scope>
</reference>
<evidence type="ECO:0000313" key="1">
    <source>
        <dbReference type="EMBL" id="JAH64979.1"/>
    </source>
</evidence>
<dbReference type="AlphaFoldDB" id="A0A0E9UGH3"/>
<dbReference type="EMBL" id="GBXM01043598">
    <property type="protein sequence ID" value="JAH64979.1"/>
    <property type="molecule type" value="Transcribed_RNA"/>
</dbReference>
<proteinExistence type="predicted"/>
<name>A0A0E9UGH3_ANGAN</name>
<organism evidence="1">
    <name type="scientific">Anguilla anguilla</name>
    <name type="common">European freshwater eel</name>
    <name type="synonym">Muraena anguilla</name>
    <dbReference type="NCBI Taxonomy" id="7936"/>
    <lineage>
        <taxon>Eukaryota</taxon>
        <taxon>Metazoa</taxon>
        <taxon>Chordata</taxon>
        <taxon>Craniata</taxon>
        <taxon>Vertebrata</taxon>
        <taxon>Euteleostomi</taxon>
        <taxon>Actinopterygii</taxon>
        <taxon>Neopterygii</taxon>
        <taxon>Teleostei</taxon>
        <taxon>Anguilliformes</taxon>
        <taxon>Anguillidae</taxon>
        <taxon>Anguilla</taxon>
    </lineage>
</organism>